<evidence type="ECO:0000256" key="10">
    <source>
        <dbReference type="PIRSR" id="PIRSR000388-3"/>
    </source>
</evidence>
<evidence type="ECO:0000256" key="7">
    <source>
        <dbReference type="HAMAP-Rule" id="MF_00156"/>
    </source>
</evidence>
<comment type="cofactor">
    <cofactor evidence="7 10">
        <name>Mg(2+)</name>
        <dbReference type="ChEBI" id="CHEBI:18420"/>
    </cofactor>
    <text evidence="7 10">Binds 1 Mg(2+) ion per subunit.</text>
</comment>
<feature type="binding site" evidence="7 10">
    <location>
        <position position="90"/>
    </location>
    <ligand>
        <name>Mg(2+)</name>
        <dbReference type="ChEBI" id="CHEBI:18420"/>
    </ligand>
</feature>
<feature type="binding site" evidence="7 9">
    <location>
        <position position="90"/>
    </location>
    <ligand>
        <name>3-methyl-2-oxobutanoate</name>
        <dbReference type="ChEBI" id="CHEBI:11851"/>
    </ligand>
</feature>
<feature type="active site" description="Proton acceptor" evidence="7 8">
    <location>
        <position position="187"/>
    </location>
</feature>
<comment type="subcellular location">
    <subcellularLocation>
        <location evidence="7">Cytoplasm</location>
    </subcellularLocation>
</comment>
<proteinExistence type="inferred from homology"/>
<dbReference type="RefSeq" id="WP_128466557.1">
    <property type="nucleotide sequence ID" value="NZ_CP035108.1"/>
</dbReference>
<dbReference type="GO" id="GO:0000287">
    <property type="term" value="F:magnesium ion binding"/>
    <property type="evidence" value="ECO:0007669"/>
    <property type="project" value="TreeGrafter"/>
</dbReference>
<comment type="pathway">
    <text evidence="1 7">Cofactor biosynthesis; (R)-pantothenate biosynthesis; (R)-pantoate from 3-methyl-2-oxobutanoate: step 1/2.</text>
</comment>
<dbReference type="EC" id="2.1.2.11" evidence="7"/>
<keyword evidence="12" id="KW-1185">Reference proteome</keyword>
<comment type="similarity">
    <text evidence="2 7">Belongs to the PanB family.</text>
</comment>
<keyword evidence="11" id="KW-0489">Methyltransferase</keyword>
<dbReference type="Pfam" id="PF02548">
    <property type="entry name" value="Pantoate_transf"/>
    <property type="match status" value="1"/>
</dbReference>
<dbReference type="OrthoDB" id="9781789at2"/>
<comment type="catalytic activity">
    <reaction evidence="7">
        <text>(6R)-5,10-methylene-5,6,7,8-tetrahydrofolate + 3-methyl-2-oxobutanoate + H2O = 2-dehydropantoate + (6S)-5,6,7,8-tetrahydrofolate</text>
        <dbReference type="Rhea" id="RHEA:11824"/>
        <dbReference type="ChEBI" id="CHEBI:11561"/>
        <dbReference type="ChEBI" id="CHEBI:11851"/>
        <dbReference type="ChEBI" id="CHEBI:15377"/>
        <dbReference type="ChEBI" id="CHEBI:15636"/>
        <dbReference type="ChEBI" id="CHEBI:57453"/>
        <dbReference type="EC" id="2.1.2.11"/>
    </reaction>
</comment>
<dbReference type="KEGG" id="gtl:EP073_07615"/>
<feature type="binding site" evidence="7 9">
    <location>
        <begin position="51"/>
        <end position="52"/>
    </location>
    <ligand>
        <name>3-methyl-2-oxobutanoate</name>
        <dbReference type="ChEBI" id="CHEBI:11851"/>
    </ligand>
</feature>
<dbReference type="FunFam" id="3.20.20.60:FF:000003">
    <property type="entry name" value="3-methyl-2-oxobutanoate hydroxymethyltransferase"/>
    <property type="match status" value="1"/>
</dbReference>
<evidence type="ECO:0000256" key="4">
    <source>
        <dbReference type="ARBA" id="ARBA00022655"/>
    </source>
</evidence>
<keyword evidence="7" id="KW-0963">Cytoplasm</keyword>
<gene>
    <name evidence="7 11" type="primary">panB</name>
    <name evidence="11" type="ORF">EP073_07615</name>
</gene>
<dbReference type="Proteomes" id="UP000287502">
    <property type="component" value="Chromosome"/>
</dbReference>
<keyword evidence="5 7" id="KW-0808">Transferase</keyword>
<dbReference type="PIRSF" id="PIRSF000388">
    <property type="entry name" value="Pantoate_hydroxy_MeTrfase"/>
    <property type="match status" value="1"/>
</dbReference>
<dbReference type="EMBL" id="CP035108">
    <property type="protein sequence ID" value="QAR33271.1"/>
    <property type="molecule type" value="Genomic_DNA"/>
</dbReference>
<comment type="subunit">
    <text evidence="3 7">Homodecamer; pentamer of dimers.</text>
</comment>
<organism evidence="11 12">
    <name type="scientific">Geovibrio thiophilus</name>
    <dbReference type="NCBI Taxonomy" id="139438"/>
    <lineage>
        <taxon>Bacteria</taxon>
        <taxon>Pseudomonadati</taxon>
        <taxon>Deferribacterota</taxon>
        <taxon>Deferribacteres</taxon>
        <taxon>Deferribacterales</taxon>
        <taxon>Geovibrionaceae</taxon>
        <taxon>Geovibrio</taxon>
    </lineage>
</organism>
<dbReference type="PANTHER" id="PTHR20881:SF0">
    <property type="entry name" value="3-METHYL-2-OXOBUTANOATE HYDROXYMETHYLTRANSFERASE"/>
    <property type="match status" value="1"/>
</dbReference>
<keyword evidence="7 10" id="KW-0479">Metal-binding</keyword>
<evidence type="ECO:0000256" key="9">
    <source>
        <dbReference type="PIRSR" id="PIRSR000388-2"/>
    </source>
</evidence>
<dbReference type="InterPro" id="IPR015813">
    <property type="entry name" value="Pyrv/PenolPyrv_kinase-like_dom"/>
</dbReference>
<dbReference type="GO" id="GO:0005737">
    <property type="term" value="C:cytoplasm"/>
    <property type="evidence" value="ECO:0007669"/>
    <property type="project" value="UniProtKB-SubCell"/>
</dbReference>
<protein>
    <recommendedName>
        <fullName evidence="7">3-methyl-2-oxobutanoate hydroxymethyltransferase</fullName>
        <ecNumber evidence="7">2.1.2.11</ecNumber>
    </recommendedName>
    <alternativeName>
        <fullName evidence="7">Ketopantoate hydroxymethyltransferase</fullName>
        <shortName evidence="7">KPHMT</shortName>
    </alternativeName>
</protein>
<evidence type="ECO:0000256" key="2">
    <source>
        <dbReference type="ARBA" id="ARBA00008676"/>
    </source>
</evidence>
<dbReference type="GO" id="GO:0015940">
    <property type="term" value="P:pantothenate biosynthetic process"/>
    <property type="evidence" value="ECO:0007669"/>
    <property type="project" value="UniProtKB-UniRule"/>
</dbReference>
<evidence type="ECO:0000256" key="8">
    <source>
        <dbReference type="PIRSR" id="PIRSR000388-1"/>
    </source>
</evidence>
<evidence type="ECO:0000256" key="1">
    <source>
        <dbReference type="ARBA" id="ARBA00005033"/>
    </source>
</evidence>
<dbReference type="PANTHER" id="PTHR20881">
    <property type="entry name" value="3-METHYL-2-OXOBUTANOATE HYDROXYMETHYLTRANSFERASE"/>
    <property type="match status" value="1"/>
</dbReference>
<dbReference type="NCBIfam" id="NF001452">
    <property type="entry name" value="PRK00311.1"/>
    <property type="match status" value="1"/>
</dbReference>
<sequence length="269" mass="28982">MSKHAEIKKITVSNIRKMKSENEKISCITAYDYTSAKILDQAGIDIVLVGDSLGMVMNGYENTIPVTLDEMIYHTKSVKRGLQRAFLVTDMPFGTYNVSHEKAIENCVRVIKESGAEAVKLEGGAEVAPLVERLVKSGINVMGHIGLMPQSVHVMGGYKIQGKDGSEKLAADAMALEKAGAFSIVVEGVVADTAKKITAAVSIPTIGIGAGVHCDGQVLVYHDVFGLFDDFTPKFVKRYANLKEVAVKAAENYVREVKSGVFPDGGHSF</sequence>
<dbReference type="HAMAP" id="MF_00156">
    <property type="entry name" value="PanB"/>
    <property type="match status" value="1"/>
</dbReference>
<feature type="binding site" evidence="7 10">
    <location>
        <position position="122"/>
    </location>
    <ligand>
        <name>Mg(2+)</name>
        <dbReference type="ChEBI" id="CHEBI:18420"/>
    </ligand>
</feature>
<dbReference type="GO" id="GO:0008168">
    <property type="term" value="F:methyltransferase activity"/>
    <property type="evidence" value="ECO:0007669"/>
    <property type="project" value="UniProtKB-KW"/>
</dbReference>
<dbReference type="AlphaFoldDB" id="A0A3R5UY16"/>
<reference evidence="11 12" key="1">
    <citation type="submission" date="2019-01" db="EMBL/GenBank/DDBJ databases">
        <title>Geovibrio thiophilus DSM 11263, complete genome.</title>
        <authorList>
            <person name="Spring S."/>
            <person name="Bunk B."/>
            <person name="Sproer C."/>
        </authorList>
    </citation>
    <scope>NUCLEOTIDE SEQUENCE [LARGE SCALE GENOMIC DNA]</scope>
    <source>
        <strain evidence="11 12">DSM 11263</strain>
    </source>
</reference>
<dbReference type="UniPathway" id="UPA00028">
    <property type="reaction ID" value="UER00003"/>
</dbReference>
<evidence type="ECO:0000313" key="11">
    <source>
        <dbReference type="EMBL" id="QAR33271.1"/>
    </source>
</evidence>
<dbReference type="GO" id="GO:0032259">
    <property type="term" value="P:methylation"/>
    <property type="evidence" value="ECO:0007669"/>
    <property type="project" value="UniProtKB-KW"/>
</dbReference>
<evidence type="ECO:0000256" key="3">
    <source>
        <dbReference type="ARBA" id="ARBA00011424"/>
    </source>
</evidence>
<evidence type="ECO:0000256" key="5">
    <source>
        <dbReference type="ARBA" id="ARBA00022679"/>
    </source>
</evidence>
<dbReference type="CDD" id="cd06557">
    <property type="entry name" value="KPHMT-like"/>
    <property type="match status" value="1"/>
</dbReference>
<dbReference type="SUPFAM" id="SSF51621">
    <property type="entry name" value="Phosphoenolpyruvate/pyruvate domain"/>
    <property type="match status" value="1"/>
</dbReference>
<evidence type="ECO:0000256" key="6">
    <source>
        <dbReference type="ARBA" id="ARBA00056497"/>
    </source>
</evidence>
<feature type="binding site" evidence="7 9">
    <location>
        <position position="120"/>
    </location>
    <ligand>
        <name>3-methyl-2-oxobutanoate</name>
        <dbReference type="ChEBI" id="CHEBI:11851"/>
    </ligand>
</feature>
<keyword evidence="7 10" id="KW-0460">Magnesium</keyword>
<evidence type="ECO:0000313" key="12">
    <source>
        <dbReference type="Proteomes" id="UP000287502"/>
    </source>
</evidence>
<name>A0A3R5UY16_9BACT</name>
<keyword evidence="4 7" id="KW-0566">Pantothenate biosynthesis</keyword>
<dbReference type="Gene3D" id="3.20.20.60">
    <property type="entry name" value="Phosphoenolpyruvate-binding domains"/>
    <property type="match status" value="1"/>
</dbReference>
<feature type="binding site" evidence="7 10">
    <location>
        <position position="51"/>
    </location>
    <ligand>
        <name>Mg(2+)</name>
        <dbReference type="ChEBI" id="CHEBI:18420"/>
    </ligand>
</feature>
<dbReference type="NCBIfam" id="TIGR00222">
    <property type="entry name" value="panB"/>
    <property type="match status" value="1"/>
</dbReference>
<comment type="function">
    <text evidence="6 7">Catalyzes the reversible reaction in which hydroxymethyl group from 5,10-methylenetetrahydrofolate is transferred onto alpha-ketoisovalerate to form ketopantoate.</text>
</comment>
<dbReference type="InterPro" id="IPR040442">
    <property type="entry name" value="Pyrv_kinase-like_dom_sf"/>
</dbReference>
<dbReference type="GO" id="GO:0003864">
    <property type="term" value="F:3-methyl-2-oxobutanoate hydroxymethyltransferase activity"/>
    <property type="evidence" value="ECO:0007669"/>
    <property type="project" value="UniProtKB-UniRule"/>
</dbReference>
<accession>A0A3R5UY16</accession>
<dbReference type="InterPro" id="IPR003700">
    <property type="entry name" value="Pantoate_hydroxy_MeTrfase"/>
</dbReference>